<evidence type="ECO:0008006" key="4">
    <source>
        <dbReference type="Google" id="ProtNLM"/>
    </source>
</evidence>
<keyword evidence="1" id="KW-0472">Membrane</keyword>
<comment type="caution">
    <text evidence="2">The sequence shown here is derived from an EMBL/GenBank/DDBJ whole genome shotgun (WGS) entry which is preliminary data.</text>
</comment>
<evidence type="ECO:0000256" key="1">
    <source>
        <dbReference type="SAM" id="Phobius"/>
    </source>
</evidence>
<proteinExistence type="predicted"/>
<gene>
    <name evidence="2" type="ORF">TW77_07940</name>
</gene>
<evidence type="ECO:0000313" key="2">
    <source>
        <dbReference type="EMBL" id="KJZ10152.1"/>
    </source>
</evidence>
<dbReference type="PATRIC" id="fig|43658.5.peg.1668"/>
<protein>
    <recommendedName>
        <fullName evidence="4">DUF58 domain-containing protein</fullName>
    </recommendedName>
</protein>
<accession>A0A0F4QU63</accession>
<dbReference type="PANTHER" id="PTHR34351:SF1">
    <property type="entry name" value="SLR1927 PROTEIN"/>
    <property type="match status" value="1"/>
</dbReference>
<feature type="transmembrane region" description="Helical" evidence="1">
    <location>
        <begin position="62"/>
        <end position="80"/>
    </location>
</feature>
<dbReference type="RefSeq" id="WP_046004427.1">
    <property type="nucleotide sequence ID" value="NZ_JXYA01000016.1"/>
</dbReference>
<dbReference type="AlphaFoldDB" id="A0A0F4QU63"/>
<keyword evidence="3" id="KW-1185">Reference proteome</keyword>
<reference evidence="2 3" key="1">
    <citation type="journal article" date="2015" name="BMC Genomics">
        <title>Genome mining reveals unlocked bioactive potential of marine Gram-negative bacteria.</title>
        <authorList>
            <person name="Machado H."/>
            <person name="Sonnenschein E.C."/>
            <person name="Melchiorsen J."/>
            <person name="Gram L."/>
        </authorList>
    </citation>
    <scope>NUCLEOTIDE SEQUENCE [LARGE SCALE GENOMIC DNA]</scope>
    <source>
        <strain evidence="2 3">S2471</strain>
    </source>
</reference>
<name>A0A0F4QU63_9GAMM</name>
<dbReference type="Proteomes" id="UP000033452">
    <property type="component" value="Unassembled WGS sequence"/>
</dbReference>
<feature type="transmembrane region" description="Helical" evidence="1">
    <location>
        <begin position="38"/>
        <end position="56"/>
    </location>
</feature>
<evidence type="ECO:0000313" key="3">
    <source>
        <dbReference type="Proteomes" id="UP000033452"/>
    </source>
</evidence>
<sequence length="316" mass="35958">MRRDWLQSWLADIIKRKHSAAQITLSHHNIYIVPSRQGAFFLCMVTLNFILGSNYQNNLILGVAYVMLLILVLALIYGYLNLHGLSIQLLDVKNNFAEKPVEVQIKLTSPHTCYSLDVASQGFDFSDCNSHYSQGAQVMSLFLHPGPRGRYTLGRLKLSSNYPFGLVRVWTYLNVDRTFCVYPSPLACQLTFSEQEVTAEKGQYVHQSTQSHENFDGLERFRPGISKSRISWRHFAKSQQLLVKQYSGDSFYSQHTFDYAAHDGPKEARLSKLCYQVLEADKQGDEFALRLSNAVQVTAGRGDKHREACLEALSDF</sequence>
<dbReference type="EMBL" id="JXYA01000016">
    <property type="protein sequence ID" value="KJZ10152.1"/>
    <property type="molecule type" value="Genomic_DNA"/>
</dbReference>
<keyword evidence="1" id="KW-1133">Transmembrane helix</keyword>
<keyword evidence="1" id="KW-0812">Transmembrane</keyword>
<dbReference type="OrthoDB" id="5298497at2"/>
<dbReference type="PANTHER" id="PTHR34351">
    <property type="entry name" value="SLR1927 PROTEIN-RELATED"/>
    <property type="match status" value="1"/>
</dbReference>
<organism evidence="2 3">
    <name type="scientific">Pseudoalteromonas rubra</name>
    <dbReference type="NCBI Taxonomy" id="43658"/>
    <lineage>
        <taxon>Bacteria</taxon>
        <taxon>Pseudomonadati</taxon>
        <taxon>Pseudomonadota</taxon>
        <taxon>Gammaproteobacteria</taxon>
        <taxon>Alteromonadales</taxon>
        <taxon>Pseudoalteromonadaceae</taxon>
        <taxon>Pseudoalteromonas</taxon>
    </lineage>
</organism>